<dbReference type="InterPro" id="IPR010921">
    <property type="entry name" value="Trp_repressor/repl_initiator"/>
</dbReference>
<dbReference type="InterPro" id="IPR024633">
    <property type="entry name" value="DnaA_N_dom"/>
</dbReference>
<keyword evidence="3 8" id="KW-0235">DNA replication</keyword>
<organism evidence="14 15">
    <name type="scientific">Marinicauda algicola</name>
    <dbReference type="NCBI Taxonomy" id="2029849"/>
    <lineage>
        <taxon>Bacteria</taxon>
        <taxon>Pseudomonadati</taxon>
        <taxon>Pseudomonadota</taxon>
        <taxon>Alphaproteobacteria</taxon>
        <taxon>Maricaulales</taxon>
        <taxon>Maricaulaceae</taxon>
        <taxon>Marinicauda</taxon>
    </lineage>
</organism>
<keyword evidence="7 8" id="KW-0238">DNA-binding</keyword>
<dbReference type="PANTHER" id="PTHR30050:SF2">
    <property type="entry name" value="CHROMOSOMAL REPLICATION INITIATOR PROTEIN DNAA"/>
    <property type="match status" value="1"/>
</dbReference>
<dbReference type="Gene3D" id="1.10.8.60">
    <property type="match status" value="1"/>
</dbReference>
<evidence type="ECO:0000256" key="2">
    <source>
        <dbReference type="ARBA" id="ARBA00022490"/>
    </source>
</evidence>
<protein>
    <recommendedName>
        <fullName evidence="8 9">Chromosomal replication initiator protein DnaA</fullName>
    </recommendedName>
</protein>
<sequence>MGLNNSALSAASAHEGKMTHATPVFATWREVRSRLRQEYGDLVYASEIARLRVEEDAHGRVCVICPTEFGRAWAEDNLGTRLRALWAAFDSEPRDVLILAESAAASAVVRQSEPAAPRRAPNALPMRALQGTAAMPTAPGTPAERPAGSPVRFTFDTFMVGSANVMAVTAAKAIAGSSEPPFNPAFFHGDYGVGKTHLLAAIAHAVGLGESRRKALYLTAEEFLNGFQSALRARDVQPFKDQVRSCDVLLIDDVHFIAGKPRTEDEFLHTIAALIADGKQVVLASHTAPDQLQIADGRLKSLLRGGFACPLQSPDLDLRRKIIDCKIAQARSHCADLDVPENVRDFLAARITTSARELEGVLNNVIVRTAYLDRPVTLETVEEALSELPVKTERRVSVDEIQKTVAAYFNLTVDDILSKRRTQSVVRPRHIAMYLAKTMTTRSLPDIGNRFGGRDHSTVIHAVNKIAERLPSDGVLAEDVEAIKRRLRG</sequence>
<evidence type="ECO:0000256" key="8">
    <source>
        <dbReference type="HAMAP-Rule" id="MF_00377"/>
    </source>
</evidence>
<dbReference type="PROSITE" id="PS01008">
    <property type="entry name" value="DNAA"/>
    <property type="match status" value="1"/>
</dbReference>
<evidence type="ECO:0000259" key="12">
    <source>
        <dbReference type="SMART" id="SM00382"/>
    </source>
</evidence>
<evidence type="ECO:0000256" key="1">
    <source>
        <dbReference type="ARBA" id="ARBA00006583"/>
    </source>
</evidence>
<dbReference type="SMART" id="SM00382">
    <property type="entry name" value="AAA"/>
    <property type="match status" value="1"/>
</dbReference>
<comment type="domain">
    <text evidence="8">Domain I is involved in oligomerization and binding regulators, domain II is flexibile and of varying length in different bacteria, domain III forms the AAA+ region, while domain IV binds dsDNA.</text>
</comment>
<dbReference type="InterPro" id="IPR001957">
    <property type="entry name" value="Chromosome_initiator_DnaA"/>
</dbReference>
<evidence type="ECO:0000256" key="4">
    <source>
        <dbReference type="ARBA" id="ARBA00022741"/>
    </source>
</evidence>
<dbReference type="PANTHER" id="PTHR30050">
    <property type="entry name" value="CHROMOSOMAL REPLICATION INITIATOR PROTEIN DNAA"/>
    <property type="match status" value="1"/>
</dbReference>
<dbReference type="InterPro" id="IPR018312">
    <property type="entry name" value="Chromosome_initiator_DnaA_CS"/>
</dbReference>
<evidence type="ECO:0000259" key="13">
    <source>
        <dbReference type="SMART" id="SM00760"/>
    </source>
</evidence>
<comment type="similarity">
    <text evidence="1 8 11">Belongs to the DnaA family.</text>
</comment>
<dbReference type="InterPro" id="IPR013159">
    <property type="entry name" value="DnaA_C"/>
</dbReference>
<dbReference type="GO" id="GO:0006275">
    <property type="term" value="P:regulation of DNA replication"/>
    <property type="evidence" value="ECO:0007669"/>
    <property type="project" value="UniProtKB-UniRule"/>
</dbReference>
<evidence type="ECO:0000256" key="9">
    <source>
        <dbReference type="NCBIfam" id="TIGR00362"/>
    </source>
</evidence>
<dbReference type="EMBL" id="SRXW01000002">
    <property type="protein sequence ID" value="TGY89152.1"/>
    <property type="molecule type" value="Genomic_DNA"/>
</dbReference>
<name>A0A4S2H1V8_9PROT</name>
<gene>
    <name evidence="8 14" type="primary">dnaA</name>
    <name evidence="14" type="ORF">E5163_08490</name>
</gene>
<dbReference type="GO" id="GO:0008289">
    <property type="term" value="F:lipid binding"/>
    <property type="evidence" value="ECO:0007669"/>
    <property type="project" value="UniProtKB-KW"/>
</dbReference>
<dbReference type="PRINTS" id="PR00051">
    <property type="entry name" value="DNAA"/>
</dbReference>
<dbReference type="GO" id="GO:0005524">
    <property type="term" value="F:ATP binding"/>
    <property type="evidence" value="ECO:0007669"/>
    <property type="project" value="UniProtKB-UniRule"/>
</dbReference>
<comment type="subunit">
    <text evidence="8">Oligomerizes as a right-handed, spiral filament on DNA at oriC.</text>
</comment>
<dbReference type="CDD" id="cd00009">
    <property type="entry name" value="AAA"/>
    <property type="match status" value="1"/>
</dbReference>
<dbReference type="Pfam" id="PF11638">
    <property type="entry name" value="DnaA_N"/>
    <property type="match status" value="1"/>
</dbReference>
<dbReference type="HAMAP" id="MF_00377">
    <property type="entry name" value="DnaA_bact"/>
    <property type="match status" value="1"/>
</dbReference>
<dbReference type="Proteomes" id="UP000308054">
    <property type="component" value="Unassembled WGS sequence"/>
</dbReference>
<feature type="binding site" evidence="8">
    <location>
        <position position="194"/>
    </location>
    <ligand>
        <name>ATP</name>
        <dbReference type="ChEBI" id="CHEBI:30616"/>
    </ligand>
</feature>
<dbReference type="NCBIfam" id="TIGR00362">
    <property type="entry name" value="DnaA"/>
    <property type="match status" value="1"/>
</dbReference>
<dbReference type="InterPro" id="IPR027417">
    <property type="entry name" value="P-loop_NTPase"/>
</dbReference>
<feature type="domain" description="AAA+ ATPase" evidence="12">
    <location>
        <begin position="181"/>
        <end position="309"/>
    </location>
</feature>
<evidence type="ECO:0000256" key="11">
    <source>
        <dbReference type="RuleBase" id="RU004227"/>
    </source>
</evidence>
<evidence type="ECO:0000313" key="14">
    <source>
        <dbReference type="EMBL" id="TGY89152.1"/>
    </source>
</evidence>
<dbReference type="SMART" id="SM00760">
    <property type="entry name" value="Bac_DnaA_C"/>
    <property type="match status" value="1"/>
</dbReference>
<evidence type="ECO:0000256" key="7">
    <source>
        <dbReference type="ARBA" id="ARBA00023125"/>
    </source>
</evidence>
<feature type="binding site" evidence="8">
    <location>
        <position position="196"/>
    </location>
    <ligand>
        <name>ATP</name>
        <dbReference type="ChEBI" id="CHEBI:30616"/>
    </ligand>
</feature>
<comment type="caution">
    <text evidence="8">Lacks conserved residue(s) required for the propagation of feature annotation.</text>
</comment>
<evidence type="ECO:0000256" key="3">
    <source>
        <dbReference type="ARBA" id="ARBA00022705"/>
    </source>
</evidence>
<dbReference type="AlphaFoldDB" id="A0A4S2H1V8"/>
<feature type="region of interest" description="Domain IV, binds dsDNA" evidence="8">
    <location>
        <begin position="370"/>
        <end position="489"/>
    </location>
</feature>
<dbReference type="InterPro" id="IPR038454">
    <property type="entry name" value="DnaA_N_sf"/>
</dbReference>
<feature type="binding site" evidence="8">
    <location>
        <position position="192"/>
    </location>
    <ligand>
        <name>ATP</name>
        <dbReference type="ChEBI" id="CHEBI:30616"/>
    </ligand>
</feature>
<dbReference type="CDD" id="cd06571">
    <property type="entry name" value="Bac_DnaA_C"/>
    <property type="match status" value="1"/>
</dbReference>
<dbReference type="InterPro" id="IPR003593">
    <property type="entry name" value="AAA+_ATPase"/>
</dbReference>
<comment type="function">
    <text evidence="8 10">Plays an essential role in the initiation and regulation of chromosomal replication. ATP-DnaA binds to the origin of replication (oriC) to initiate formation of the DNA replication initiation complex once per cell cycle. Binds the DnaA box (a 9 base pair repeat at the origin) and separates the double-stranded (ds)DNA. Forms a right-handed helical filament on oriC DNA; dsDNA binds to the exterior of the filament while single-stranded (ss)DNA is stabiized in the filament's interior. The ATP-DnaA-oriC complex binds and stabilizes one strand of the AT-rich DNA unwinding element (DUE), permitting loading of DNA polymerase. After initiation quickly degrades to an ADP-DnaA complex that is not apt for DNA replication. Binds acidic phospholipids.</text>
</comment>
<dbReference type="GO" id="GO:0006270">
    <property type="term" value="P:DNA replication initiation"/>
    <property type="evidence" value="ECO:0007669"/>
    <property type="project" value="UniProtKB-UniRule"/>
</dbReference>
<proteinExistence type="inferred from homology"/>
<dbReference type="GO" id="GO:0003688">
    <property type="term" value="F:DNA replication origin binding"/>
    <property type="evidence" value="ECO:0007669"/>
    <property type="project" value="UniProtKB-UniRule"/>
</dbReference>
<feature type="domain" description="Chromosomal replication initiator DnaA C-terminal" evidence="13">
    <location>
        <begin position="397"/>
        <end position="466"/>
    </location>
</feature>
<dbReference type="Gene3D" id="3.40.50.300">
    <property type="entry name" value="P-loop containing nucleotide triphosphate hydrolases"/>
    <property type="match status" value="1"/>
</dbReference>
<comment type="subcellular location">
    <subcellularLocation>
        <location evidence="8">Cytoplasm</location>
    </subcellularLocation>
</comment>
<dbReference type="Gene3D" id="3.30.300.180">
    <property type="match status" value="1"/>
</dbReference>
<dbReference type="Pfam" id="PF00308">
    <property type="entry name" value="Bac_DnaA"/>
    <property type="match status" value="1"/>
</dbReference>
<accession>A0A4S2H1V8</accession>
<dbReference type="SUPFAM" id="SSF52540">
    <property type="entry name" value="P-loop containing nucleoside triphosphate hydrolases"/>
    <property type="match status" value="1"/>
</dbReference>
<feature type="binding site" evidence="8">
    <location>
        <position position="195"/>
    </location>
    <ligand>
        <name>ATP</name>
        <dbReference type="ChEBI" id="CHEBI:30616"/>
    </ligand>
</feature>
<dbReference type="GO" id="GO:0005737">
    <property type="term" value="C:cytoplasm"/>
    <property type="evidence" value="ECO:0007669"/>
    <property type="project" value="UniProtKB-SubCell"/>
</dbReference>
<dbReference type="Gene3D" id="1.10.1750.10">
    <property type="match status" value="1"/>
</dbReference>
<dbReference type="InterPro" id="IPR020591">
    <property type="entry name" value="Chromosome_initiator_DnaA-like"/>
</dbReference>
<comment type="caution">
    <text evidence="14">The sequence shown here is derived from an EMBL/GenBank/DDBJ whole genome shotgun (WGS) entry which is preliminary data.</text>
</comment>
<keyword evidence="5 8" id="KW-0067">ATP-binding</keyword>
<reference evidence="14 15" key="1">
    <citation type="journal article" date="2017" name="Int. J. Syst. Evol. Microbiol.">
        <title>Marinicauda algicola sp. nov., isolated from a marine red alga Rhodosorus marinus.</title>
        <authorList>
            <person name="Jeong S.E."/>
            <person name="Jeon S.H."/>
            <person name="Chun B.H."/>
            <person name="Kim D.W."/>
            <person name="Jeon C.O."/>
        </authorList>
    </citation>
    <scope>NUCLEOTIDE SEQUENCE [LARGE SCALE GENOMIC DNA]</scope>
    <source>
        <strain evidence="14 15">JCM 31718</strain>
    </source>
</reference>
<keyword evidence="15" id="KW-1185">Reference proteome</keyword>
<dbReference type="SUPFAM" id="SSF48295">
    <property type="entry name" value="TrpR-like"/>
    <property type="match status" value="1"/>
</dbReference>
<evidence type="ECO:0000256" key="6">
    <source>
        <dbReference type="ARBA" id="ARBA00023121"/>
    </source>
</evidence>
<keyword evidence="4 8" id="KW-0547">Nucleotide-binding</keyword>
<evidence type="ECO:0000256" key="5">
    <source>
        <dbReference type="ARBA" id="ARBA00022840"/>
    </source>
</evidence>
<feature type="region of interest" description="Domain I, interacts with DnaA modulators" evidence="8">
    <location>
        <begin position="1"/>
        <end position="105"/>
    </location>
</feature>
<dbReference type="OrthoDB" id="9807019at2"/>
<keyword evidence="2 8" id="KW-0963">Cytoplasm</keyword>
<keyword evidence="6 8" id="KW-0446">Lipid-binding</keyword>
<dbReference type="Pfam" id="PF08299">
    <property type="entry name" value="Bac_DnaA_C"/>
    <property type="match status" value="1"/>
</dbReference>
<dbReference type="InterPro" id="IPR013317">
    <property type="entry name" value="DnaA_dom"/>
</dbReference>
<dbReference type="GO" id="GO:0005886">
    <property type="term" value="C:plasma membrane"/>
    <property type="evidence" value="ECO:0007669"/>
    <property type="project" value="TreeGrafter"/>
</dbReference>
<evidence type="ECO:0000313" key="15">
    <source>
        <dbReference type="Proteomes" id="UP000308054"/>
    </source>
</evidence>
<evidence type="ECO:0000256" key="10">
    <source>
        <dbReference type="RuleBase" id="RU000577"/>
    </source>
</evidence>